<name>A0A2W7QW74_9BACT</name>
<evidence type="ECO:0000313" key="2">
    <source>
        <dbReference type="Proteomes" id="UP000249115"/>
    </source>
</evidence>
<organism evidence="1 2">
    <name type="scientific">Algoriphagus ratkowskyi</name>
    <dbReference type="NCBI Taxonomy" id="57028"/>
    <lineage>
        <taxon>Bacteria</taxon>
        <taxon>Pseudomonadati</taxon>
        <taxon>Bacteroidota</taxon>
        <taxon>Cytophagia</taxon>
        <taxon>Cytophagales</taxon>
        <taxon>Cyclobacteriaceae</taxon>
        <taxon>Algoriphagus</taxon>
    </lineage>
</organism>
<protein>
    <submittedName>
        <fullName evidence="1">Uncharacterized protein</fullName>
    </submittedName>
</protein>
<proteinExistence type="predicted"/>
<reference evidence="1 2" key="1">
    <citation type="submission" date="2018-06" db="EMBL/GenBank/DDBJ databases">
        <title>Genomic Encyclopedia of Archaeal and Bacterial Type Strains, Phase II (KMG-II): from individual species to whole genera.</title>
        <authorList>
            <person name="Goeker M."/>
        </authorList>
    </citation>
    <scope>NUCLEOTIDE SEQUENCE [LARGE SCALE GENOMIC DNA]</scope>
    <source>
        <strain evidence="1 2">DSM 22686</strain>
    </source>
</reference>
<evidence type="ECO:0000313" key="1">
    <source>
        <dbReference type="EMBL" id="PZX52773.1"/>
    </source>
</evidence>
<dbReference type="EMBL" id="QKZU01000014">
    <property type="protein sequence ID" value="PZX52773.1"/>
    <property type="molecule type" value="Genomic_DNA"/>
</dbReference>
<dbReference type="Proteomes" id="UP000249115">
    <property type="component" value="Unassembled WGS sequence"/>
</dbReference>
<dbReference type="AlphaFoldDB" id="A0A2W7QW74"/>
<sequence length="44" mass="4884">MTVSWHANFVLKNVLRVLNPVITDLRCKTASNSVKDVSTLAEIV</sequence>
<comment type="caution">
    <text evidence="1">The sequence shown here is derived from an EMBL/GenBank/DDBJ whole genome shotgun (WGS) entry which is preliminary data.</text>
</comment>
<gene>
    <name evidence="1" type="ORF">LV84_03383</name>
</gene>
<accession>A0A2W7QW74</accession>